<feature type="region of interest" description="Disordered" evidence="1">
    <location>
        <begin position="231"/>
        <end position="250"/>
    </location>
</feature>
<dbReference type="RefSeq" id="XP_013429674.1">
    <property type="nucleotide sequence ID" value="XM_013574220.1"/>
</dbReference>
<dbReference type="HOGENOM" id="CLU_681490_0_0_1"/>
<evidence type="ECO:0000313" key="2">
    <source>
        <dbReference type="EMBL" id="KEQ75365.1"/>
    </source>
</evidence>
<evidence type="ECO:0000313" key="3">
    <source>
        <dbReference type="Proteomes" id="UP000027730"/>
    </source>
</evidence>
<dbReference type="GeneID" id="25413261"/>
<proteinExistence type="predicted"/>
<feature type="region of interest" description="Disordered" evidence="1">
    <location>
        <begin position="1"/>
        <end position="24"/>
    </location>
</feature>
<protein>
    <submittedName>
        <fullName evidence="2">Uncharacterized protein</fullName>
    </submittedName>
</protein>
<dbReference type="EMBL" id="KL584705">
    <property type="protein sequence ID" value="KEQ75365.1"/>
    <property type="molecule type" value="Genomic_DNA"/>
</dbReference>
<organism evidence="2 3">
    <name type="scientific">Aureobasidium namibiae CBS 147.97</name>
    <dbReference type="NCBI Taxonomy" id="1043004"/>
    <lineage>
        <taxon>Eukaryota</taxon>
        <taxon>Fungi</taxon>
        <taxon>Dikarya</taxon>
        <taxon>Ascomycota</taxon>
        <taxon>Pezizomycotina</taxon>
        <taxon>Dothideomycetes</taxon>
        <taxon>Dothideomycetidae</taxon>
        <taxon>Dothideales</taxon>
        <taxon>Saccotheciaceae</taxon>
        <taxon>Aureobasidium</taxon>
    </lineage>
</organism>
<dbReference type="AlphaFoldDB" id="A0A074WQB8"/>
<keyword evidence="3" id="KW-1185">Reference proteome</keyword>
<reference evidence="2 3" key="1">
    <citation type="journal article" date="2014" name="BMC Genomics">
        <title>Genome sequencing of four Aureobasidium pullulans varieties: biotechnological potential, stress tolerance, and description of new species.</title>
        <authorList>
            <person name="Gostin Ar C."/>
            <person name="Ohm R.A."/>
            <person name="Kogej T."/>
            <person name="Sonjak S."/>
            <person name="Turk M."/>
            <person name="Zajc J."/>
            <person name="Zalar P."/>
            <person name="Grube M."/>
            <person name="Sun H."/>
            <person name="Han J."/>
            <person name="Sharma A."/>
            <person name="Chiniquy J."/>
            <person name="Ngan C.Y."/>
            <person name="Lipzen A."/>
            <person name="Barry K."/>
            <person name="Grigoriev I.V."/>
            <person name="Gunde-Cimerman N."/>
        </authorList>
    </citation>
    <scope>NUCLEOTIDE SEQUENCE [LARGE SCALE GENOMIC DNA]</scope>
    <source>
        <strain evidence="2 3">CBS 147.97</strain>
    </source>
</reference>
<accession>A0A074WQB8</accession>
<dbReference type="Proteomes" id="UP000027730">
    <property type="component" value="Unassembled WGS sequence"/>
</dbReference>
<gene>
    <name evidence="2" type="ORF">M436DRAFT_61777</name>
</gene>
<sequence>MDNHTQETDAPVASAKATDETAASAVNDRDTLQGLLQNYFDKHTELQALARNNSMARIGIRLDSRTLDLDNLSTLGPYNDLLASSQKCLAHQVDYNARERVIYAKLKDIMALEAEIMANYPSELESVGVHTRVTFEAKMKFTSGLRIECLRNYWEDISRRPKLRSESIHRKIFAFDPLRSLSTIPTISSRSPAFLDTLSTAMNTHDLTDGDTGSATSSTHDLSTRMTGAENQTNLNLGDNTLHQPTSMSSEAKKIRCTEIKEQIMKLEQEILANTVECSRQFCQFDKYNRRYLRLRKRMGDMAQPVILDTNNESRLRKANILLTLDLDRVKAFSAATKGLRREFEIVEEIKELFVEMAGLKGVVETPEYQEALDDIHAKIETQHETRRIIGRHLLELVRGRGGN</sequence>
<feature type="compositionally biased region" description="Low complexity" evidence="1">
    <location>
        <begin position="210"/>
        <end position="221"/>
    </location>
</feature>
<feature type="region of interest" description="Disordered" evidence="1">
    <location>
        <begin position="206"/>
        <end position="225"/>
    </location>
</feature>
<name>A0A074WQB8_9PEZI</name>
<evidence type="ECO:0000256" key="1">
    <source>
        <dbReference type="SAM" id="MobiDB-lite"/>
    </source>
</evidence>